<reference evidence="6" key="1">
    <citation type="journal article" date="2019" name="Int. J. Syst. Evol. Microbiol.">
        <title>The Global Catalogue of Microorganisms (GCM) 10K type strain sequencing project: providing services to taxonomists for standard genome sequencing and annotation.</title>
        <authorList>
            <consortium name="The Broad Institute Genomics Platform"/>
            <consortium name="The Broad Institute Genome Sequencing Center for Infectious Disease"/>
            <person name="Wu L."/>
            <person name="Ma J."/>
        </authorList>
    </citation>
    <scope>NUCLEOTIDE SEQUENCE [LARGE SCALE GENOMIC DNA]</scope>
    <source>
        <strain evidence="6">JCM 3367</strain>
    </source>
</reference>
<keyword evidence="6" id="KW-1185">Reference proteome</keyword>
<dbReference type="Pfam" id="PF13193">
    <property type="entry name" value="AMP-binding_C"/>
    <property type="match status" value="1"/>
</dbReference>
<organism evidence="5 6">
    <name type="scientific">Pilimelia columellifera subsp. columellifera</name>
    <dbReference type="NCBI Taxonomy" id="706583"/>
    <lineage>
        <taxon>Bacteria</taxon>
        <taxon>Bacillati</taxon>
        <taxon>Actinomycetota</taxon>
        <taxon>Actinomycetes</taxon>
        <taxon>Micromonosporales</taxon>
        <taxon>Micromonosporaceae</taxon>
        <taxon>Pilimelia</taxon>
    </lineage>
</organism>
<evidence type="ECO:0000259" key="4">
    <source>
        <dbReference type="PROSITE" id="PS50075"/>
    </source>
</evidence>
<dbReference type="InterPro" id="IPR001031">
    <property type="entry name" value="Thioesterase"/>
</dbReference>
<feature type="domain" description="Carrier" evidence="4">
    <location>
        <begin position="946"/>
        <end position="1021"/>
    </location>
</feature>
<dbReference type="Gene3D" id="2.30.38.10">
    <property type="entry name" value="Luciferase, Domain 3"/>
    <property type="match status" value="1"/>
</dbReference>
<dbReference type="SUPFAM" id="SSF53474">
    <property type="entry name" value="alpha/beta-Hydrolases"/>
    <property type="match status" value="1"/>
</dbReference>
<keyword evidence="3" id="KW-0597">Phosphoprotein</keyword>
<dbReference type="Pfam" id="PF00501">
    <property type="entry name" value="AMP-binding"/>
    <property type="match status" value="1"/>
</dbReference>
<name>A0ABP6ACR1_9ACTN</name>
<proteinExistence type="predicted"/>
<dbReference type="Gene3D" id="3.30.559.30">
    <property type="entry name" value="Nonribosomal peptide synthetase, condensation domain"/>
    <property type="match status" value="1"/>
</dbReference>
<dbReference type="PROSITE" id="PS00012">
    <property type="entry name" value="PHOSPHOPANTETHEINE"/>
    <property type="match status" value="1"/>
</dbReference>
<dbReference type="NCBIfam" id="TIGR01733">
    <property type="entry name" value="AA-adenyl-dom"/>
    <property type="match status" value="1"/>
</dbReference>
<protein>
    <submittedName>
        <fullName evidence="5">Enterobactin non-ribosomal peptide synthetase EntF</fullName>
    </submittedName>
</protein>
<dbReference type="InterPro" id="IPR036736">
    <property type="entry name" value="ACP-like_sf"/>
</dbReference>
<dbReference type="Proteomes" id="UP001499978">
    <property type="component" value="Unassembled WGS sequence"/>
</dbReference>
<dbReference type="SMART" id="SM00823">
    <property type="entry name" value="PKS_PP"/>
    <property type="match status" value="1"/>
</dbReference>
<evidence type="ECO:0000313" key="6">
    <source>
        <dbReference type="Proteomes" id="UP001499978"/>
    </source>
</evidence>
<comment type="cofactor">
    <cofactor evidence="1">
        <name>pantetheine 4'-phosphate</name>
        <dbReference type="ChEBI" id="CHEBI:47942"/>
    </cofactor>
</comment>
<dbReference type="InterPro" id="IPR025110">
    <property type="entry name" value="AMP-bd_C"/>
</dbReference>
<dbReference type="SUPFAM" id="SSF52777">
    <property type="entry name" value="CoA-dependent acyltransferases"/>
    <property type="match status" value="2"/>
</dbReference>
<keyword evidence="2" id="KW-0596">Phosphopantetheine</keyword>
<dbReference type="PANTHER" id="PTHR45527:SF1">
    <property type="entry name" value="FATTY ACID SYNTHASE"/>
    <property type="match status" value="1"/>
</dbReference>
<dbReference type="RefSeq" id="WP_344167596.1">
    <property type="nucleotide sequence ID" value="NZ_BAAARY010000001.1"/>
</dbReference>
<accession>A0ABP6ACR1</accession>
<dbReference type="InterPro" id="IPR010071">
    <property type="entry name" value="AA_adenyl_dom"/>
</dbReference>
<dbReference type="PROSITE" id="PS00455">
    <property type="entry name" value="AMP_BINDING"/>
    <property type="match status" value="1"/>
</dbReference>
<dbReference type="InterPro" id="IPR006162">
    <property type="entry name" value="Ppantetheine_attach_site"/>
</dbReference>
<dbReference type="InterPro" id="IPR020806">
    <property type="entry name" value="PKS_PP-bd"/>
</dbReference>
<dbReference type="Gene3D" id="3.30.559.10">
    <property type="entry name" value="Chloramphenicol acetyltransferase-like domain"/>
    <property type="match status" value="1"/>
</dbReference>
<evidence type="ECO:0000256" key="2">
    <source>
        <dbReference type="ARBA" id="ARBA00022450"/>
    </source>
</evidence>
<dbReference type="InterPro" id="IPR000873">
    <property type="entry name" value="AMP-dep_synth/lig_dom"/>
</dbReference>
<gene>
    <name evidence="5" type="primary">entF</name>
    <name evidence="5" type="ORF">GCM10010201_05570</name>
</gene>
<comment type="caution">
    <text evidence="5">The sequence shown here is derived from an EMBL/GenBank/DDBJ whole genome shotgun (WGS) entry which is preliminary data.</text>
</comment>
<dbReference type="InterPro" id="IPR029058">
    <property type="entry name" value="AB_hydrolase_fold"/>
</dbReference>
<dbReference type="Pfam" id="PF00975">
    <property type="entry name" value="Thioesterase"/>
    <property type="match status" value="1"/>
</dbReference>
<sequence length="1286" mass="136802">MNRSAEGRPLTTAEQALWYAQQLAPANPAYLCAHAVSLRGAVRTARLLAAIDTVTAAAANLWITVRDSPDGQRATAGPPTGCPIRDLRAEPDPAGAAAAWMRADHTTGVPMDRPGMFAQALLILAEDHVVWYLRAHHLLLDGYGFTLLADRVAAVYRDETTVVGFPPAERLVADERAYRDSPRRIADREHWHAHLAARPPAMSLSEVVAAPDVPHRVAGVLSADTCAGLRAVADSLGVAWAELAMIATAVYLRRVTGSSEVAVGLPLMNRLGSAAARIPSTVVNVLPLWLVIDDRGSLRALVRQVRAALRELRRHGRYRYEDLQRELGLVGGGRRLAGPSVNIKPYPEPLRFGDALAEVTALATGPVPDLEFSLWPDPAGDRVRLSAAANPAAYDAATVAAHRDRLSHLLDQLAAADPDAPLAELEIATPAERRQVLRDFNDTDAPLPPVTLTELLERHATSDDLAVVAPDGQLSYVELHRSADRLAVELVARGAGPGSLVALALPRGLDLMVALLATLKAGAAYLPLELSHPPARTAQLLAAAAPVCLLAHAATAVERAGATPWLDPAAVTGAAAPVRIRPATPEDPAYVIYTSGSTGAPKGVVVPHRGIVNRLLWMQRHFGLAPDDRVLQKTPYGFDVSVWEFFWPLTEGATVVLARPDGHRDPDYLAELIRDAGITTVHFVPSMLRAFLDAGQAGACGRTLRRVVCSGEELPAELVRTFTRQVGAPLHNLYGPTEASVDVTCHDCAPDEPGPVPIGRPVDNTRLYVLDPAGRPAPPGVIGELYLAGAQLATGYLGRPDLTAERFVGDPFGGPGERMYRTGDLARWRRDGALEFHGRADRQIKVRGFRIEPAEIEAALTADPTVAAAAVLTWPDAPDRLCGYVTAAPDADCDPEAVRSRVAQRLPDHLVPATVTLLAELPLNTSGKLDRGALPPPRWVASGTQAPRNPHEELLCQLVARALGVPRVGPTDNFFDLGGHSLRAAALVSEVRATLGVALTLGAVFAAPTAAGLARALADPTVSDGALGVLLPLRPATADAGPPLFCVHPAGGLAWSYAGLLATLPRQVPVYGLQSRALLDPTAAPTSIDQMADDYVDQIRRVQPAGPYRLAGWSVGGVIAQAMAARLRRGGERVPLLALLDAYPADQWRDLPAPDESAMLRALLHMAGSDESVLDGAPVTRDAVLAALRDRGNAMATLDPAALDAVATVVGLNARLMREHRHEVFDGDALFVAAVAPRPETWLTRSGWLPYVTGGLVSLDLECTHPQLVQPAQLARIGAAIAERLR</sequence>
<dbReference type="PANTHER" id="PTHR45527">
    <property type="entry name" value="NONRIBOSOMAL PEPTIDE SYNTHETASE"/>
    <property type="match status" value="1"/>
</dbReference>
<evidence type="ECO:0000313" key="5">
    <source>
        <dbReference type="EMBL" id="GAA2512979.1"/>
    </source>
</evidence>
<dbReference type="Pfam" id="PF00550">
    <property type="entry name" value="PP-binding"/>
    <property type="match status" value="1"/>
</dbReference>
<dbReference type="InterPro" id="IPR009081">
    <property type="entry name" value="PP-bd_ACP"/>
</dbReference>
<dbReference type="Gene3D" id="3.40.50.1820">
    <property type="entry name" value="alpha/beta hydrolase"/>
    <property type="match status" value="1"/>
</dbReference>
<dbReference type="PROSITE" id="PS50075">
    <property type="entry name" value="CARRIER"/>
    <property type="match status" value="1"/>
</dbReference>
<dbReference type="EMBL" id="BAAARY010000001">
    <property type="protein sequence ID" value="GAA2512979.1"/>
    <property type="molecule type" value="Genomic_DNA"/>
</dbReference>
<dbReference type="Gene3D" id="3.40.50.980">
    <property type="match status" value="2"/>
</dbReference>
<dbReference type="InterPro" id="IPR020845">
    <property type="entry name" value="AMP-binding_CS"/>
</dbReference>
<dbReference type="Pfam" id="PF00668">
    <property type="entry name" value="Condensation"/>
    <property type="match status" value="1"/>
</dbReference>
<evidence type="ECO:0000256" key="3">
    <source>
        <dbReference type="ARBA" id="ARBA00022553"/>
    </source>
</evidence>
<dbReference type="InterPro" id="IPR023213">
    <property type="entry name" value="CAT-like_dom_sf"/>
</dbReference>
<dbReference type="CDD" id="cd05930">
    <property type="entry name" value="A_NRPS"/>
    <property type="match status" value="1"/>
</dbReference>
<dbReference type="SUPFAM" id="SSF47336">
    <property type="entry name" value="ACP-like"/>
    <property type="match status" value="1"/>
</dbReference>
<dbReference type="InterPro" id="IPR045851">
    <property type="entry name" value="AMP-bd_C_sf"/>
</dbReference>
<dbReference type="SUPFAM" id="SSF56801">
    <property type="entry name" value="Acetyl-CoA synthetase-like"/>
    <property type="match status" value="1"/>
</dbReference>
<dbReference type="Gene3D" id="3.30.300.30">
    <property type="match status" value="1"/>
</dbReference>
<evidence type="ECO:0000256" key="1">
    <source>
        <dbReference type="ARBA" id="ARBA00001957"/>
    </source>
</evidence>
<dbReference type="InterPro" id="IPR001242">
    <property type="entry name" value="Condensation_dom"/>
</dbReference>